<dbReference type="EMBL" id="OW152822">
    <property type="protein sequence ID" value="CAH2037873.1"/>
    <property type="molecule type" value="Genomic_DNA"/>
</dbReference>
<dbReference type="InterPro" id="IPR037386">
    <property type="entry name" value="CCDC40"/>
</dbReference>
<keyword evidence="3" id="KW-1185">Reference proteome</keyword>
<dbReference type="Proteomes" id="UP000837857">
    <property type="component" value="Chromosome 10"/>
</dbReference>
<organism evidence="2 3">
    <name type="scientific">Iphiclides podalirius</name>
    <name type="common">scarce swallowtail</name>
    <dbReference type="NCBI Taxonomy" id="110791"/>
    <lineage>
        <taxon>Eukaryota</taxon>
        <taxon>Metazoa</taxon>
        <taxon>Ecdysozoa</taxon>
        <taxon>Arthropoda</taxon>
        <taxon>Hexapoda</taxon>
        <taxon>Insecta</taxon>
        <taxon>Pterygota</taxon>
        <taxon>Neoptera</taxon>
        <taxon>Endopterygota</taxon>
        <taxon>Lepidoptera</taxon>
        <taxon>Glossata</taxon>
        <taxon>Ditrysia</taxon>
        <taxon>Papilionoidea</taxon>
        <taxon>Papilionidae</taxon>
        <taxon>Papilioninae</taxon>
        <taxon>Iphiclides</taxon>
    </lineage>
</organism>
<sequence>MDNDYDCPCTEDTDSSPPTPPICVCPRDDHDIVVHETNCLLYKNEQMIYKDTDGCECDYDAVQADDDICRCCRCPQDQCRCGRAGKEALDEWRSKRVMGAMPAVLEATHPLMQKFQETLRRFLERENAIAAEEIQKLRDELKQSKQEYDKDLETIYRDDHDTNAQRALIAEYEETLAKKMAERQAEEQRVHDSNEKYKMAREKLEANLIQEREATEELEALTTLCRQLEEWREETESDLAVNQRMSEKMKTEKRALADEKRQLDLIIYSLSNEVWKLESKLEMFQKQLDIKNVEMEQVNDKVTAYAAELEDLELDKRRLVSLWNSVLVNIQHRDKVYDSVRDDYKALQENYRTLLSKLEITKKAAMEEMNRGKEIAMNKDKILYDIVAVEKLLDGEEAKRVNLETQISELSESIEMTERDQELIKSENQTMRNILRSTEKDCHRKTEQRLKLENEILTNLQECLLNDKAVEAMANGIKKMREMSRKQEIALTALENQHAKMILDIEVHKSRQAKNKSHFGRELKCKLFDMKSPQERRIEELEQQIRSLRERTESAQHDWLRLQGHVVKLAGQHHKIVADMNLINKQIQICEQKSMRIQAECERIGRERAGVERSLRSLRGALEVAERTRKDALERNAHAERSNAAATYEYTAGLKDAESEIFDLEDEIEALEKEKINLTQELDRVQREALIWQRKGILAVELKRSIQGSKSAAGEIGQMKNEIHRMEVRRDQLRRTGERLAEDLALYVTRRETVVDKGRAAAALERAHGAAHAPRPAHHHRLRLARADAARLAKELSDAKAHMEYLRSEQARLERDTTAAAELSNHLEERVATLMRECRQTETRKHWLLERVVRSQRLGSELGAAVKRQSLRVKKPKGAVLAEYKQARALNDTLRDVVATLGREFPYLGDKLDAIGHTLDVETPSQSPRLSQIQCACPDRVPSLDDIAEKPLEVCDRPE</sequence>
<name>A0ABN8HT93_9NEOP</name>
<protein>
    <recommendedName>
        <fullName evidence="4">Coiled-coil domain-containing protein 40</fullName>
    </recommendedName>
</protein>
<feature type="non-terminal residue" evidence="2">
    <location>
        <position position="1"/>
    </location>
</feature>
<keyword evidence="1" id="KW-0175">Coiled coil</keyword>
<feature type="coiled-coil region" evidence="1">
    <location>
        <begin position="615"/>
        <end position="736"/>
    </location>
</feature>
<evidence type="ECO:0000313" key="3">
    <source>
        <dbReference type="Proteomes" id="UP000837857"/>
    </source>
</evidence>
<reference evidence="2" key="1">
    <citation type="submission" date="2022-03" db="EMBL/GenBank/DDBJ databases">
        <authorList>
            <person name="Martin H S."/>
        </authorList>
    </citation>
    <scope>NUCLEOTIDE SEQUENCE</scope>
</reference>
<proteinExistence type="predicted"/>
<feature type="coiled-coil region" evidence="1">
    <location>
        <begin position="531"/>
        <end position="558"/>
    </location>
</feature>
<evidence type="ECO:0008006" key="4">
    <source>
        <dbReference type="Google" id="ProtNLM"/>
    </source>
</evidence>
<evidence type="ECO:0000313" key="2">
    <source>
        <dbReference type="EMBL" id="CAH2037873.1"/>
    </source>
</evidence>
<feature type="coiled-coil region" evidence="1">
    <location>
        <begin position="120"/>
        <end position="497"/>
    </location>
</feature>
<dbReference type="PANTHER" id="PTHR16275:SF8">
    <property type="entry name" value="COILED-COIL DOMAIN-CONTAINING PROTEIN 40"/>
    <property type="match status" value="1"/>
</dbReference>
<gene>
    <name evidence="2" type="ORF">IPOD504_LOCUS1356</name>
</gene>
<accession>A0ABN8HT93</accession>
<feature type="coiled-coil region" evidence="1">
    <location>
        <begin position="782"/>
        <end position="844"/>
    </location>
</feature>
<dbReference type="PANTHER" id="PTHR16275">
    <property type="entry name" value="COILED-COIL DOMAIN-CONTAINING PROTEIN 40"/>
    <property type="match status" value="1"/>
</dbReference>
<evidence type="ECO:0000256" key="1">
    <source>
        <dbReference type="SAM" id="Coils"/>
    </source>
</evidence>